<accession>A0A7X5LMA2</accession>
<keyword evidence="7" id="KW-1185">Reference proteome</keyword>
<protein>
    <submittedName>
        <fullName evidence="6">Type II toxin-antitoxin system HipA family toxin</fullName>
    </submittedName>
</protein>
<comment type="caution">
    <text evidence="6">The sequence shown here is derived from an EMBL/GenBank/DDBJ whole genome shotgun (WGS) entry which is preliminary data.</text>
</comment>
<dbReference type="GO" id="GO:0005829">
    <property type="term" value="C:cytosol"/>
    <property type="evidence" value="ECO:0007669"/>
    <property type="project" value="TreeGrafter"/>
</dbReference>
<dbReference type="InterPro" id="IPR052028">
    <property type="entry name" value="HipA_Ser/Thr_kinase"/>
</dbReference>
<dbReference type="AlphaFoldDB" id="A0A7X5LMA2"/>
<dbReference type="RefSeq" id="WP_049587393.1">
    <property type="nucleotide sequence ID" value="NZ_JAAAWN010000016.1"/>
</dbReference>
<evidence type="ECO:0000313" key="7">
    <source>
        <dbReference type="Proteomes" id="UP000470213"/>
    </source>
</evidence>
<evidence type="ECO:0000313" key="6">
    <source>
        <dbReference type="EMBL" id="NDV91991.1"/>
    </source>
</evidence>
<keyword evidence="2" id="KW-0808">Transferase</keyword>
<comment type="similarity">
    <text evidence="1">Belongs to the HipA Ser/Thr kinase family.</text>
</comment>
<evidence type="ECO:0000256" key="3">
    <source>
        <dbReference type="ARBA" id="ARBA00022777"/>
    </source>
</evidence>
<dbReference type="Proteomes" id="UP000470213">
    <property type="component" value="Unassembled WGS sequence"/>
</dbReference>
<feature type="domain" description="HipA N-terminal subdomain 1" evidence="5">
    <location>
        <begin position="10"/>
        <end position="108"/>
    </location>
</feature>
<dbReference type="Pfam" id="PF13657">
    <property type="entry name" value="Couple_hipA"/>
    <property type="match status" value="1"/>
</dbReference>
<dbReference type="InterPro" id="IPR017508">
    <property type="entry name" value="HipA_N1"/>
</dbReference>
<dbReference type="PANTHER" id="PTHR37419">
    <property type="entry name" value="SERINE/THREONINE-PROTEIN KINASE TOXIN HIPA"/>
    <property type="match status" value="1"/>
</dbReference>
<dbReference type="InterPro" id="IPR012893">
    <property type="entry name" value="HipA-like_C"/>
</dbReference>
<dbReference type="PANTHER" id="PTHR37419:SF1">
    <property type="entry name" value="SERINE_THREONINE-PROTEIN KINASE TOXIN HIPA"/>
    <property type="match status" value="1"/>
</dbReference>
<evidence type="ECO:0000259" key="4">
    <source>
        <dbReference type="Pfam" id="PF07804"/>
    </source>
</evidence>
<dbReference type="CDD" id="cd17808">
    <property type="entry name" value="HipA_Ec_like"/>
    <property type="match status" value="1"/>
</dbReference>
<evidence type="ECO:0000259" key="5">
    <source>
        <dbReference type="Pfam" id="PF13657"/>
    </source>
</evidence>
<organism evidence="6 7">
    <name type="scientific">Alteromonas profundi</name>
    <dbReference type="NCBI Taxonomy" id="2696062"/>
    <lineage>
        <taxon>Bacteria</taxon>
        <taxon>Pseudomonadati</taxon>
        <taxon>Pseudomonadota</taxon>
        <taxon>Gammaproteobacteria</taxon>
        <taxon>Alteromonadales</taxon>
        <taxon>Alteromonadaceae</taxon>
        <taxon>Alteromonas/Salinimonas group</taxon>
        <taxon>Alteromonas</taxon>
    </lineage>
</organism>
<gene>
    <name evidence="6" type="ORF">GTH32_12470</name>
</gene>
<dbReference type="GO" id="GO:0004674">
    <property type="term" value="F:protein serine/threonine kinase activity"/>
    <property type="evidence" value="ECO:0007669"/>
    <property type="project" value="TreeGrafter"/>
</dbReference>
<evidence type="ECO:0000256" key="2">
    <source>
        <dbReference type="ARBA" id="ARBA00022679"/>
    </source>
</evidence>
<name>A0A7X5LMA2_9ALTE</name>
<dbReference type="EMBL" id="JAAAWN010000016">
    <property type="protein sequence ID" value="NDV91991.1"/>
    <property type="molecule type" value="Genomic_DNA"/>
</dbReference>
<dbReference type="Pfam" id="PF07804">
    <property type="entry name" value="HipA_C"/>
    <property type="match status" value="1"/>
</dbReference>
<keyword evidence="3" id="KW-0418">Kinase</keyword>
<feature type="domain" description="HipA-like C-terminal" evidence="4">
    <location>
        <begin position="152"/>
        <end position="390"/>
    </location>
</feature>
<proteinExistence type="inferred from homology"/>
<dbReference type="NCBIfam" id="TIGR03071">
    <property type="entry name" value="couple_hipA"/>
    <property type="match status" value="1"/>
</dbReference>
<reference evidence="6 7" key="1">
    <citation type="submission" date="2020-01" db="EMBL/GenBank/DDBJ databases">
        <authorList>
            <person name="Chen J."/>
            <person name="Zhu S."/>
            <person name="Yang J."/>
        </authorList>
    </citation>
    <scope>NUCLEOTIDE SEQUENCE [LARGE SCALE GENOMIC DNA]</scope>
    <source>
        <strain evidence="6 7">345S023</strain>
    </source>
</reference>
<evidence type="ECO:0000256" key="1">
    <source>
        <dbReference type="ARBA" id="ARBA00010164"/>
    </source>
</evidence>
<sequence length="427" mass="48617">MAKRRKTNNLSVGINGRHVGTFERSGATHAFTYDGEWLSAEYAHPISLSMPLTKKRHTGDLVRFYFDNLLPDDIEIRKLIVDRVGAYSTDTMDLLSEIGRDCVGSLSLTAEPVDGIDELKLEAMSHADIEAHLRNTVRRKTLGMDDDDVFRISLAGAQEKTALTLHEEKWHRPLGTTPTTHIFKLPIHDLENGLKLTNSVDNEWFCLRFMRYLGFNVAQADIRTFGDQKALVVERFDRQQGEDGLIYRLTQEDMCQALGRAGQSKYEANGGPGASEIANLLRFSTDSENDMYQFFLAQYVFWLLMGIDGHAKNFSVYLDHTGHWLTPLYDVISAYPFRNQFRRKELRMAMKVMSKNNHYIWADIQMRHWKSHAAKTFINDELAMGYIEALNADVDVALSKTFADASEDFDKETGDLIAEGVLSKVRI</sequence>